<gene>
    <name evidence="5" type="ORF">SAMN04487893_10545</name>
</gene>
<dbReference type="InterPro" id="IPR018900">
    <property type="entry name" value="Curli_CsgE"/>
</dbReference>
<evidence type="ECO:0000256" key="1">
    <source>
        <dbReference type="ARBA" id="ARBA00003989"/>
    </source>
</evidence>
<dbReference type="STRING" id="1150112.SAMN04487893_10545"/>
<feature type="signal peptide" evidence="4">
    <location>
        <begin position="1"/>
        <end position="22"/>
    </location>
</feature>
<comment type="function">
    <text evidence="1">May be involved in the biogenesis of curli organelles.</text>
</comment>
<dbReference type="Pfam" id="PF10627">
    <property type="entry name" value="CsgE"/>
    <property type="match status" value="1"/>
</dbReference>
<evidence type="ECO:0000256" key="4">
    <source>
        <dbReference type="SAM" id="SignalP"/>
    </source>
</evidence>
<dbReference type="AlphaFoldDB" id="A0A1I3Q564"/>
<evidence type="ECO:0000313" key="6">
    <source>
        <dbReference type="Proteomes" id="UP000243887"/>
    </source>
</evidence>
<evidence type="ECO:0000256" key="2">
    <source>
        <dbReference type="ARBA" id="ARBA00014024"/>
    </source>
</evidence>
<dbReference type="OrthoDB" id="1524955at2"/>
<protein>
    <recommendedName>
        <fullName evidence="2">Curli production assembly/transport component CsgE</fullName>
    </recommendedName>
</protein>
<evidence type="ECO:0000256" key="3">
    <source>
        <dbReference type="ARBA" id="ARBA00022729"/>
    </source>
</evidence>
<feature type="chain" id="PRO_5017297775" description="Curli production assembly/transport component CsgE" evidence="4">
    <location>
        <begin position="23"/>
        <end position="260"/>
    </location>
</feature>
<name>A0A1I3Q564_9FLAO</name>
<keyword evidence="6" id="KW-1185">Reference proteome</keyword>
<proteinExistence type="predicted"/>
<dbReference type="Gene3D" id="2.60.40.2420">
    <property type="match status" value="1"/>
</dbReference>
<dbReference type="EMBL" id="FORU01000005">
    <property type="protein sequence ID" value="SFJ28557.1"/>
    <property type="molecule type" value="Genomic_DNA"/>
</dbReference>
<keyword evidence="3 4" id="KW-0732">Signal</keyword>
<evidence type="ECO:0000313" key="5">
    <source>
        <dbReference type="EMBL" id="SFJ28557.1"/>
    </source>
</evidence>
<dbReference type="InterPro" id="IPR053722">
    <property type="entry name" value="Curli_assembly_CsgC/AgfC"/>
</dbReference>
<sequence length="260" mass="29599">MRVSSCYTCLFLFMFFTSGLRAQVKEKLVESSIEQTILGNQIVFTAIAENKTMIIQSIHYKLSVIKNDVNSGNRSKNEQSGAKVLQAYEKLELSKTGINVDTKDRIIVLLLVYDVNENLISTSRVVLNDTKSEDKIKEEFNSILESASTKEESEVGFDGIKLSGIVIDECKTKAGRDFYQLFYSSYLSRGIEGDKVIKIVETLTLGSNTKIAVKVENDIVFEFFVRSQYDYIKSMADLAIQKVVFYFKSLKRETQLIKRY</sequence>
<reference evidence="6" key="1">
    <citation type="submission" date="2016-10" db="EMBL/GenBank/DDBJ databases">
        <authorList>
            <person name="Varghese N."/>
            <person name="Submissions S."/>
        </authorList>
    </citation>
    <scope>NUCLEOTIDE SEQUENCE [LARGE SCALE GENOMIC DNA]</scope>
    <source>
        <strain evidence="6">DSM 26542</strain>
    </source>
</reference>
<dbReference type="Proteomes" id="UP000243887">
    <property type="component" value="Unassembled WGS sequence"/>
</dbReference>
<dbReference type="RefSeq" id="WP_143077729.1">
    <property type="nucleotide sequence ID" value="NZ_FORU01000005.1"/>
</dbReference>
<accession>A0A1I3Q564</accession>
<organism evidence="5 6">
    <name type="scientific">Myroides guanonis</name>
    <dbReference type="NCBI Taxonomy" id="1150112"/>
    <lineage>
        <taxon>Bacteria</taxon>
        <taxon>Pseudomonadati</taxon>
        <taxon>Bacteroidota</taxon>
        <taxon>Flavobacteriia</taxon>
        <taxon>Flavobacteriales</taxon>
        <taxon>Flavobacteriaceae</taxon>
        <taxon>Myroides</taxon>
    </lineage>
</organism>